<dbReference type="GO" id="GO:0009245">
    <property type="term" value="P:lipid A biosynthetic process"/>
    <property type="evidence" value="ECO:0007669"/>
    <property type="project" value="TreeGrafter"/>
</dbReference>
<keyword evidence="5" id="KW-1185">Reference proteome</keyword>
<feature type="domain" description="Calcineurin-like phosphoesterase" evidence="3">
    <location>
        <begin position="42"/>
        <end position="231"/>
    </location>
</feature>
<dbReference type="PANTHER" id="PTHR31302:SF31">
    <property type="entry name" value="PHOSPHODIESTERASE YAEI"/>
    <property type="match status" value="1"/>
</dbReference>
<evidence type="ECO:0000313" key="5">
    <source>
        <dbReference type="Proteomes" id="UP000609121"/>
    </source>
</evidence>
<dbReference type="InterPro" id="IPR051158">
    <property type="entry name" value="Metallophosphoesterase_sf"/>
</dbReference>
<dbReference type="EMBL" id="JACVXA010000054">
    <property type="protein sequence ID" value="MBE3639673.1"/>
    <property type="molecule type" value="Genomic_DNA"/>
</dbReference>
<dbReference type="InterPro" id="IPR029052">
    <property type="entry name" value="Metallo-depent_PP-like"/>
</dbReference>
<keyword evidence="2" id="KW-0378">Hydrolase</keyword>
<evidence type="ECO:0000259" key="3">
    <source>
        <dbReference type="Pfam" id="PF00149"/>
    </source>
</evidence>
<dbReference type="Gene3D" id="3.60.21.10">
    <property type="match status" value="1"/>
</dbReference>
<dbReference type="Proteomes" id="UP000609121">
    <property type="component" value="Unassembled WGS sequence"/>
</dbReference>
<dbReference type="AlphaFoldDB" id="A0A8J7D0M9"/>
<dbReference type="Pfam" id="PF00149">
    <property type="entry name" value="Metallophos"/>
    <property type="match status" value="1"/>
</dbReference>
<comment type="caution">
    <text evidence="4">The sequence shown here is derived from an EMBL/GenBank/DDBJ whole genome shotgun (WGS) entry which is preliminary data.</text>
</comment>
<dbReference type="GO" id="GO:0016020">
    <property type="term" value="C:membrane"/>
    <property type="evidence" value="ECO:0007669"/>
    <property type="project" value="GOC"/>
</dbReference>
<keyword evidence="1" id="KW-0479">Metal-binding</keyword>
<organism evidence="4 5">
    <name type="scientific">Mangrovicoccus algicola</name>
    <dbReference type="NCBI Taxonomy" id="2771008"/>
    <lineage>
        <taxon>Bacteria</taxon>
        <taxon>Pseudomonadati</taxon>
        <taxon>Pseudomonadota</taxon>
        <taxon>Alphaproteobacteria</taxon>
        <taxon>Rhodobacterales</taxon>
        <taxon>Paracoccaceae</taxon>
        <taxon>Mangrovicoccus</taxon>
    </lineage>
</organism>
<proteinExistence type="predicted"/>
<reference evidence="4" key="1">
    <citation type="submission" date="2020-09" db="EMBL/GenBank/DDBJ databases">
        <title>A novel bacterium of genus Mangrovicoccus, isolated from South China Sea.</title>
        <authorList>
            <person name="Huang H."/>
            <person name="Mo K."/>
            <person name="Hu Y."/>
        </authorList>
    </citation>
    <scope>NUCLEOTIDE SEQUENCE</scope>
    <source>
        <strain evidence="4">HB182678</strain>
    </source>
</reference>
<name>A0A8J7D0M9_9RHOB</name>
<dbReference type="PANTHER" id="PTHR31302">
    <property type="entry name" value="TRANSMEMBRANE PROTEIN WITH METALLOPHOSPHOESTERASE DOMAIN-RELATED"/>
    <property type="match status" value="1"/>
</dbReference>
<dbReference type="SUPFAM" id="SSF56300">
    <property type="entry name" value="Metallo-dependent phosphatases"/>
    <property type="match status" value="1"/>
</dbReference>
<dbReference type="InterPro" id="IPR004843">
    <property type="entry name" value="Calcineurin-like_PHP"/>
</dbReference>
<protein>
    <submittedName>
        <fullName evidence="4">Metallophosphoesterase</fullName>
    </submittedName>
</protein>
<dbReference type="GO" id="GO:0046872">
    <property type="term" value="F:metal ion binding"/>
    <property type="evidence" value="ECO:0007669"/>
    <property type="project" value="UniProtKB-KW"/>
</dbReference>
<sequence length="293" mass="31713">MRHPFPDPARPEAPARGWLAIRRLPRLTCHHVADPRWTLPPMTAAVIADLHVGMPWVSPDLVGRIVEQVNALRPDIIFLAGDLLLDRNMWWFSRVVPAAEIVAILSALRAPLGAWSILGNHDWGDCDLARDTGGARNSVIEAHAAHGLPLLRNEARHIPHGPGGFWLVGTDSQRAGKRRGRGPDRYVSHLDAEAAFAAVPAGAPAIHLAHEPDWFARGDPRAFLQVSGHTHGGQIRLFGRTPAVPSAFGSRYAGGHVRENGNHLIVSRGIGYSGLPLRLGVPPEIVLLTVTGT</sequence>
<gene>
    <name evidence="4" type="ORF">ICN82_15840</name>
</gene>
<dbReference type="RefSeq" id="WP_193184551.1">
    <property type="nucleotide sequence ID" value="NZ_JACVXA010000054.1"/>
</dbReference>
<evidence type="ECO:0000256" key="2">
    <source>
        <dbReference type="ARBA" id="ARBA00022801"/>
    </source>
</evidence>
<accession>A0A8J7D0M9</accession>
<dbReference type="GO" id="GO:0008758">
    <property type="term" value="F:UDP-2,3-diacylglucosamine hydrolase activity"/>
    <property type="evidence" value="ECO:0007669"/>
    <property type="project" value="TreeGrafter"/>
</dbReference>
<evidence type="ECO:0000313" key="4">
    <source>
        <dbReference type="EMBL" id="MBE3639673.1"/>
    </source>
</evidence>
<evidence type="ECO:0000256" key="1">
    <source>
        <dbReference type="ARBA" id="ARBA00022723"/>
    </source>
</evidence>